<evidence type="ECO:0000313" key="21">
    <source>
        <dbReference type="EMBL" id="KAH9414199.1"/>
    </source>
</evidence>
<organism evidence="21 22">
    <name type="scientific">Dermatophagoides pteronyssinus</name>
    <name type="common">European house dust mite</name>
    <dbReference type="NCBI Taxonomy" id="6956"/>
    <lineage>
        <taxon>Eukaryota</taxon>
        <taxon>Metazoa</taxon>
        <taxon>Ecdysozoa</taxon>
        <taxon>Arthropoda</taxon>
        <taxon>Chelicerata</taxon>
        <taxon>Arachnida</taxon>
        <taxon>Acari</taxon>
        <taxon>Acariformes</taxon>
        <taxon>Sarcoptiformes</taxon>
        <taxon>Astigmata</taxon>
        <taxon>Psoroptidia</taxon>
        <taxon>Analgoidea</taxon>
        <taxon>Pyroglyphidae</taxon>
        <taxon>Dermatophagoidinae</taxon>
        <taxon>Dermatophagoides</taxon>
    </lineage>
</organism>
<evidence type="ECO:0000313" key="22">
    <source>
        <dbReference type="Proteomes" id="UP000887458"/>
    </source>
</evidence>
<dbReference type="InterPro" id="IPR027302">
    <property type="entry name" value="Gln_synth_N_conserv_site"/>
</dbReference>
<comment type="caution">
    <text evidence="21">The sequence shown here is derived from an EMBL/GenBank/DDBJ whole genome shotgun (WGS) entry which is preliminary data.</text>
</comment>
<feature type="transmembrane region" description="Helical" evidence="18">
    <location>
        <begin position="109"/>
        <end position="132"/>
    </location>
</feature>
<dbReference type="PANTHER" id="PTHR11351">
    <property type="entry name" value="ACYL-COA DESATURASE"/>
    <property type="match status" value="1"/>
</dbReference>
<dbReference type="Pfam" id="PF03951">
    <property type="entry name" value="Gln-synt_N"/>
    <property type="match status" value="1"/>
</dbReference>
<gene>
    <name evidence="21" type="ORF">DERP_008394</name>
</gene>
<feature type="transmembrane region" description="Helical" evidence="18">
    <location>
        <begin position="490"/>
        <end position="508"/>
    </location>
</feature>
<keyword evidence="17" id="KW-0547">Nucleotide-binding</keyword>
<keyword evidence="6" id="KW-0479">Metal-binding</keyword>
<sequence>MAIYFKNLMAIHKSDQKQFIVTEEFCDEDFDRPDVPDWFRNKIIAVENDNDRKKVTTKPDLITTMKNDCNNKPPYKTIIVWRNVIAMIVLHLAALYGIYLAIWNARSKTIAWSCLMAVVGGLGVLAGSHRLWTHRSYKARWPLRLLLMIAQTIALQNDIYEWCRDHRVHHKYSDTDADPHNSRRGFFFAHMGWLLCRKHPDVIAKGSTIDMSDVWADPIVRFQRRFYIPLVLLLWGIFPVWIPVHYWNENLEVAIMANALRYVMLLHQAWSVNSAAHLFGYRFYEQSIEPRENRWVVYLSLGEGYHNYHHTFPWDYSASEHGWRDNFNVTTAFIDLAAWLGLAYDRRIVSRTVIEKRICRTGDNHHRTTTWMLDKNQRKPVSFVLDLIAGILISTALIFLILILRYILHFHRPDVPDWYFHRYQTKSTVDGSDENEKKFFDEKILQQNKSEKPFKAPIVWRNVFAMIVLHSLGAYGFYVGLRQARWQSLVWSWLISAVGSFGVLAGAHRLWTHRSYKAHWSLRVVLMILHTNDLYEWCRDHRTHHKYSETDADPHNSRRGFFFAHMGWLLCRKHPDVKAKGSLIDMSDVWADPVVRFQRRFYIPLALLLWGIVPVLIPVYGWGEDFWLAVMGNFFRYVMSLHHTWTVNSWAHMYGYQFFDQSVQPRENYLVTYLTYGEGYHNYHHVFPWDYSASEHGWRHCFSPATAFIDFCAWLGLAYDRRIVSRTLIQQRSQRCGDIQTVPSFMDKKRKPKRIMIEYLLGMIATTWPLIVFLVLPLKIGLIGFSRQQSSKIGKNNGLMMMMIQSRWIADTRLESNAAVLANYRSLKQPDNAVIAEYVWIDGSGENVRSKGRTLNFVPKTVQELPRWNFDGSSTGQSVGKNSDIYLKPVRIYPDPMRQGQNILVLCETINYDNTPHVTNKRHTCVQALEKAAAEEPTFGLEQEYSLLDGNEPNKMLGWPTGGFPAPQGPYYCGVGAGKAFGRDVIEAHYRACLYSNIEISGVNAEVMASQWEFQVGPTIGVQAADDLWMARYLLHRIAEEFNIGVTFDPKPMTGDWNGAGCHANFSTIAMSSPGGMKVIEAAMAKLAKNHHKHITNYDPKGGQDNTRRLTGQHETSSMEKFSYGVANRGASVRIPRSVADKGYGYLEDRRPASNMDPYVVCELLVRTICLDE</sequence>
<evidence type="ECO:0000256" key="15">
    <source>
        <dbReference type="RuleBase" id="RU000384"/>
    </source>
</evidence>
<dbReference type="InterPro" id="IPR008146">
    <property type="entry name" value="Gln_synth_cat_dom"/>
</dbReference>
<comment type="domain">
    <text evidence="16">The histidine box domains are involved in binding the catalytic metal ions.</text>
</comment>
<keyword evidence="17" id="KW-0067">ATP-binding</keyword>
<keyword evidence="9 16" id="KW-0560">Oxidoreductase</keyword>
<evidence type="ECO:0000256" key="13">
    <source>
        <dbReference type="ARBA" id="ARBA00023160"/>
    </source>
</evidence>
<feature type="transmembrane region" description="Helical" evidence="18">
    <location>
        <begin position="80"/>
        <end position="103"/>
    </location>
</feature>
<evidence type="ECO:0000256" key="1">
    <source>
        <dbReference type="ARBA" id="ARBA00004141"/>
    </source>
</evidence>
<feature type="transmembrane region" description="Helical" evidence="18">
    <location>
        <begin position="383"/>
        <end position="408"/>
    </location>
</feature>
<evidence type="ECO:0000256" key="16">
    <source>
        <dbReference type="RuleBase" id="RU000581"/>
    </source>
</evidence>
<evidence type="ECO:0000256" key="9">
    <source>
        <dbReference type="ARBA" id="ARBA00023002"/>
    </source>
</evidence>
<evidence type="ECO:0000256" key="8">
    <source>
        <dbReference type="ARBA" id="ARBA00022989"/>
    </source>
</evidence>
<dbReference type="InterPro" id="IPR014746">
    <property type="entry name" value="Gln_synth/guanido_kin_cat_dom"/>
</dbReference>
<dbReference type="SMART" id="SM01230">
    <property type="entry name" value="Gln-synt_C"/>
    <property type="match status" value="1"/>
</dbReference>
<evidence type="ECO:0000256" key="17">
    <source>
        <dbReference type="RuleBase" id="RU004356"/>
    </source>
</evidence>
<dbReference type="InterPro" id="IPR015876">
    <property type="entry name" value="Acyl-CoA_DS"/>
</dbReference>
<dbReference type="PROSITE" id="PS51987">
    <property type="entry name" value="GS_CATALYTIC"/>
    <property type="match status" value="1"/>
</dbReference>
<protein>
    <recommendedName>
        <fullName evidence="17">Glutamine synthetase</fullName>
        <ecNumber evidence="17">6.3.1.2</ecNumber>
    </recommendedName>
</protein>
<dbReference type="Gene3D" id="3.10.20.70">
    <property type="entry name" value="Glutamine synthetase, N-terminal domain"/>
    <property type="match status" value="1"/>
</dbReference>
<keyword evidence="5 16" id="KW-0812">Transmembrane</keyword>
<evidence type="ECO:0000256" key="12">
    <source>
        <dbReference type="ARBA" id="ARBA00023136"/>
    </source>
</evidence>
<dbReference type="Gene3D" id="3.30.590.10">
    <property type="entry name" value="Glutamine synthetase/guanido kinase, catalytic domain"/>
    <property type="match status" value="2"/>
</dbReference>
<dbReference type="PRINTS" id="PR00075">
    <property type="entry name" value="FACDDSATRASE"/>
</dbReference>
<comment type="similarity">
    <text evidence="2 16">Belongs to the fatty acid desaturase type 1 family.</text>
</comment>
<dbReference type="Pfam" id="PF00120">
    <property type="entry name" value="Gln-synt_C"/>
    <property type="match status" value="1"/>
</dbReference>
<dbReference type="CDD" id="cd03505">
    <property type="entry name" value="Delta9-FADS-like"/>
    <property type="match status" value="2"/>
</dbReference>
<name>A0ABQ8IV59_DERPT</name>
<keyword evidence="17" id="KW-0436">Ligase</keyword>
<evidence type="ECO:0000256" key="4">
    <source>
        <dbReference type="ARBA" id="ARBA00022516"/>
    </source>
</evidence>
<dbReference type="PROSITE" id="PS51986">
    <property type="entry name" value="GS_BETA_GRASP"/>
    <property type="match status" value="1"/>
</dbReference>
<dbReference type="InterPro" id="IPR027303">
    <property type="entry name" value="Gln_synth_gly_rich_site"/>
</dbReference>
<keyword evidence="13 16" id="KW-0275">Fatty acid biosynthesis</keyword>
<dbReference type="SUPFAM" id="SSF55931">
    <property type="entry name" value="Glutamine synthetase/guanido kinase"/>
    <property type="match status" value="1"/>
</dbReference>
<dbReference type="EC" id="6.3.1.2" evidence="17"/>
<keyword evidence="7" id="KW-0276">Fatty acid metabolism</keyword>
<comment type="similarity">
    <text evidence="3 14 15">Belongs to the glutamine synthetase family.</text>
</comment>
<dbReference type="InterPro" id="IPR008147">
    <property type="entry name" value="Gln_synt_N"/>
</dbReference>
<reference evidence="21 22" key="1">
    <citation type="journal article" date="2018" name="J. Allergy Clin. Immunol.">
        <title>High-quality assembly of Dermatophagoides pteronyssinus genome and transcriptome reveals a wide range of novel allergens.</title>
        <authorList>
            <person name="Liu X.Y."/>
            <person name="Yang K.Y."/>
            <person name="Wang M.Q."/>
            <person name="Kwok J.S."/>
            <person name="Zeng X."/>
            <person name="Yang Z."/>
            <person name="Xiao X.J."/>
            <person name="Lau C.P."/>
            <person name="Li Y."/>
            <person name="Huang Z.M."/>
            <person name="Ba J.G."/>
            <person name="Yim A.K."/>
            <person name="Ouyang C.Y."/>
            <person name="Ngai S.M."/>
            <person name="Chan T.F."/>
            <person name="Leung E.L."/>
            <person name="Liu L."/>
            <person name="Liu Z.G."/>
            <person name="Tsui S.K."/>
        </authorList>
    </citation>
    <scope>NUCLEOTIDE SEQUENCE [LARGE SCALE GENOMIC DNA]</scope>
    <source>
        <strain evidence="21">Derp</strain>
    </source>
</reference>
<keyword evidence="22" id="KW-1185">Reference proteome</keyword>
<evidence type="ECO:0000256" key="18">
    <source>
        <dbReference type="SAM" id="Phobius"/>
    </source>
</evidence>
<accession>A0ABQ8IV59</accession>
<keyword evidence="11" id="KW-0443">Lipid metabolism</keyword>
<feature type="transmembrane region" description="Helical" evidence="18">
    <location>
        <begin position="226"/>
        <end position="247"/>
    </location>
</feature>
<dbReference type="Proteomes" id="UP000887458">
    <property type="component" value="Unassembled WGS sequence"/>
</dbReference>
<dbReference type="PROSITE" id="PS00476">
    <property type="entry name" value="FATTY_ACID_DESATUR_1"/>
    <property type="match status" value="2"/>
</dbReference>
<evidence type="ECO:0000256" key="10">
    <source>
        <dbReference type="ARBA" id="ARBA00023004"/>
    </source>
</evidence>
<evidence type="ECO:0000259" key="20">
    <source>
        <dbReference type="PROSITE" id="PS51987"/>
    </source>
</evidence>
<comment type="catalytic activity">
    <reaction evidence="17">
        <text>L-glutamate + NH4(+) + ATP = L-glutamine + ADP + phosphate + H(+)</text>
        <dbReference type="Rhea" id="RHEA:16169"/>
        <dbReference type="ChEBI" id="CHEBI:15378"/>
        <dbReference type="ChEBI" id="CHEBI:28938"/>
        <dbReference type="ChEBI" id="CHEBI:29985"/>
        <dbReference type="ChEBI" id="CHEBI:30616"/>
        <dbReference type="ChEBI" id="CHEBI:43474"/>
        <dbReference type="ChEBI" id="CHEBI:58359"/>
        <dbReference type="ChEBI" id="CHEBI:456216"/>
        <dbReference type="EC" id="6.3.1.2"/>
    </reaction>
</comment>
<dbReference type="PROSITE" id="PS00180">
    <property type="entry name" value="GLNA_1"/>
    <property type="match status" value="1"/>
</dbReference>
<dbReference type="PANTHER" id="PTHR11351:SF31">
    <property type="entry name" value="DESATURASE 1, ISOFORM A-RELATED"/>
    <property type="match status" value="1"/>
</dbReference>
<dbReference type="InterPro" id="IPR001522">
    <property type="entry name" value="FADS-1_CS"/>
</dbReference>
<proteinExistence type="inferred from homology"/>
<keyword evidence="12 18" id="KW-0472">Membrane</keyword>
<dbReference type="EMBL" id="NJHN03000112">
    <property type="protein sequence ID" value="KAH9414199.1"/>
    <property type="molecule type" value="Genomic_DNA"/>
</dbReference>
<keyword evidence="8 18" id="KW-1133">Transmembrane helix</keyword>
<feature type="transmembrane region" description="Helical" evidence="18">
    <location>
        <begin position="601"/>
        <end position="620"/>
    </location>
</feature>
<dbReference type="SUPFAM" id="SSF54368">
    <property type="entry name" value="Glutamine synthetase, N-terminal domain"/>
    <property type="match status" value="1"/>
</dbReference>
<dbReference type="InterPro" id="IPR005804">
    <property type="entry name" value="FA_desaturase_dom"/>
</dbReference>
<reference evidence="21 22" key="2">
    <citation type="journal article" date="2022" name="Mol. Biol. Evol.">
        <title>Comparative Genomics Reveals Insights into the Divergent Evolution of Astigmatic Mites and Household Pest Adaptations.</title>
        <authorList>
            <person name="Xiong Q."/>
            <person name="Wan A.T."/>
            <person name="Liu X."/>
            <person name="Fung C.S."/>
            <person name="Xiao X."/>
            <person name="Malainual N."/>
            <person name="Hou J."/>
            <person name="Wang L."/>
            <person name="Wang M."/>
            <person name="Yang K.Y."/>
            <person name="Cui Y."/>
            <person name="Leung E.L."/>
            <person name="Nong W."/>
            <person name="Shin S.K."/>
            <person name="Au S.W."/>
            <person name="Jeong K.Y."/>
            <person name="Chew F.T."/>
            <person name="Hui J.H."/>
            <person name="Leung T.F."/>
            <person name="Tungtrongchitr A."/>
            <person name="Zhong N."/>
            <person name="Liu Z."/>
            <person name="Tsui S.K."/>
        </authorList>
    </citation>
    <scope>NUCLEOTIDE SEQUENCE [LARGE SCALE GENOMIC DNA]</scope>
    <source>
        <strain evidence="21">Derp</strain>
    </source>
</reference>
<dbReference type="Pfam" id="PF00487">
    <property type="entry name" value="FA_desaturase"/>
    <property type="match status" value="2"/>
</dbReference>
<evidence type="ECO:0000259" key="19">
    <source>
        <dbReference type="PROSITE" id="PS51986"/>
    </source>
</evidence>
<feature type="domain" description="GS catalytic" evidence="20">
    <location>
        <begin position="921"/>
        <end position="1173"/>
    </location>
</feature>
<evidence type="ECO:0000256" key="3">
    <source>
        <dbReference type="ARBA" id="ARBA00009897"/>
    </source>
</evidence>
<evidence type="ECO:0000256" key="5">
    <source>
        <dbReference type="ARBA" id="ARBA00022692"/>
    </source>
</evidence>
<feature type="transmembrane region" description="Helical" evidence="18">
    <location>
        <begin position="458"/>
        <end position="478"/>
    </location>
</feature>
<dbReference type="InterPro" id="IPR036651">
    <property type="entry name" value="Gln_synt_N_sf"/>
</dbReference>
<comment type="subcellular location">
    <subcellularLocation>
        <location evidence="1">Membrane</location>
        <topology evidence="1">Multi-pass membrane protein</topology>
    </subcellularLocation>
</comment>
<evidence type="ECO:0000256" key="2">
    <source>
        <dbReference type="ARBA" id="ARBA00009295"/>
    </source>
</evidence>
<evidence type="ECO:0000256" key="14">
    <source>
        <dbReference type="PROSITE-ProRule" id="PRU01330"/>
    </source>
</evidence>
<feature type="domain" description="GS beta-grasp" evidence="19">
    <location>
        <begin position="834"/>
        <end position="914"/>
    </location>
</feature>
<keyword evidence="10" id="KW-0408">Iron</keyword>
<keyword evidence="4 16" id="KW-0444">Lipid biosynthesis</keyword>
<comment type="cofactor">
    <cofactor evidence="16">
        <name>Fe(2+)</name>
        <dbReference type="ChEBI" id="CHEBI:29033"/>
    </cofactor>
</comment>
<evidence type="ECO:0000256" key="11">
    <source>
        <dbReference type="ARBA" id="ARBA00023098"/>
    </source>
</evidence>
<evidence type="ECO:0000256" key="7">
    <source>
        <dbReference type="ARBA" id="ARBA00022832"/>
    </source>
</evidence>
<dbReference type="PROSITE" id="PS00181">
    <property type="entry name" value="GLNA_ATP"/>
    <property type="match status" value="1"/>
</dbReference>
<evidence type="ECO:0000256" key="6">
    <source>
        <dbReference type="ARBA" id="ARBA00022723"/>
    </source>
</evidence>
<feature type="transmembrane region" description="Helical" evidence="18">
    <location>
        <begin position="756"/>
        <end position="778"/>
    </location>
</feature>